<feature type="transmembrane region" description="Helical" evidence="9">
    <location>
        <begin position="312"/>
        <end position="333"/>
    </location>
</feature>
<comment type="function">
    <text evidence="9">Component of the transport system for branched-chain amino acids.</text>
</comment>
<keyword evidence="4" id="KW-1003">Cell membrane</keyword>
<protein>
    <recommendedName>
        <fullName evidence="9">Branched-chain amino acid transport system carrier protein</fullName>
    </recommendedName>
</protein>
<evidence type="ECO:0000256" key="6">
    <source>
        <dbReference type="ARBA" id="ARBA00022970"/>
    </source>
</evidence>
<dbReference type="InterPro" id="IPR004685">
    <property type="entry name" value="Brnchd-chn_aa_trnsp_Livcs"/>
</dbReference>
<keyword evidence="11" id="KW-1185">Reference proteome</keyword>
<dbReference type="GO" id="GO:0005886">
    <property type="term" value="C:plasma membrane"/>
    <property type="evidence" value="ECO:0007669"/>
    <property type="project" value="UniProtKB-SubCell"/>
</dbReference>
<gene>
    <name evidence="10" type="primary">braB</name>
    <name evidence="10" type="ORF">EXIGUO9Y_290026</name>
</gene>
<sequence>MLNRKDLFALGFMIFALFFGAGNLIFPPELGALAGTQFLPAMLGFIVTGVGLPLAGLIAVAWVGGGISTLSNPLPKAVGAFLTFALYVAIGPFFGIPRTSVVTYELGVVPFLGEPSQTTLIISSLLFFLATVFLVLRPGKLLDIIGRFITPLLLTALMILSISSIVNPLSAVEAPAPAYNSFTNSFVQGFLQGYLTLDALGALVFGVIVLHTLHTRGIKDRTAQLKNVTKAGLIAAVSLTVVYTGLGFIGRNSFGAVGSVSGPDLLQQYADSTFGTVGLVILGTAILLACLTTSVGLVTAFSEYLISLFKRLSFPVASITTAVLGFAISIFGLQTLLSIAVPVLMFLYPIVIVLIVLTFIRSAIKKPAIVYGATLFVTALLSLLSSLMSLKALPAFASSMYKAFPLVDQNMAWLLPAIATFIISSWIGHVSHNSISQKRAG</sequence>
<dbReference type="Proteomes" id="UP000439752">
    <property type="component" value="Unassembled WGS sequence"/>
</dbReference>
<feature type="transmembrane region" description="Helical" evidence="9">
    <location>
        <begin position="369"/>
        <end position="390"/>
    </location>
</feature>
<evidence type="ECO:0000256" key="3">
    <source>
        <dbReference type="ARBA" id="ARBA00022448"/>
    </source>
</evidence>
<name>A0A653IC45_9BACL</name>
<feature type="transmembrane region" description="Helical" evidence="9">
    <location>
        <begin position="7"/>
        <end position="26"/>
    </location>
</feature>
<evidence type="ECO:0000256" key="7">
    <source>
        <dbReference type="ARBA" id="ARBA00022989"/>
    </source>
</evidence>
<feature type="transmembrane region" description="Helical" evidence="9">
    <location>
        <begin position="186"/>
        <end position="210"/>
    </location>
</feature>
<organism evidence="10 11">
    <name type="scientific">Exiguobacterium oxidotolerans</name>
    <dbReference type="NCBI Taxonomy" id="223958"/>
    <lineage>
        <taxon>Bacteria</taxon>
        <taxon>Bacillati</taxon>
        <taxon>Bacillota</taxon>
        <taxon>Bacilli</taxon>
        <taxon>Bacillales</taxon>
        <taxon>Bacillales Family XII. Incertae Sedis</taxon>
        <taxon>Exiguobacterium</taxon>
    </lineage>
</organism>
<keyword evidence="8 9" id="KW-0472">Membrane</keyword>
<feature type="transmembrane region" description="Helical" evidence="9">
    <location>
        <begin position="116"/>
        <end position="136"/>
    </location>
</feature>
<feature type="transmembrane region" description="Helical" evidence="9">
    <location>
        <begin position="148"/>
        <end position="166"/>
    </location>
</feature>
<proteinExistence type="inferred from homology"/>
<feature type="transmembrane region" description="Helical" evidence="9">
    <location>
        <begin position="38"/>
        <end position="65"/>
    </location>
</feature>
<evidence type="ECO:0000256" key="2">
    <source>
        <dbReference type="ARBA" id="ARBA00008540"/>
    </source>
</evidence>
<feature type="transmembrane region" description="Helical" evidence="9">
    <location>
        <begin position="274"/>
        <end position="300"/>
    </location>
</feature>
<dbReference type="AlphaFoldDB" id="A0A653IC45"/>
<dbReference type="Pfam" id="PF05525">
    <property type="entry name" value="Branch_AA_trans"/>
    <property type="match status" value="1"/>
</dbReference>
<feature type="transmembrane region" description="Helical" evidence="9">
    <location>
        <begin position="77"/>
        <end position="96"/>
    </location>
</feature>
<comment type="similarity">
    <text evidence="2 9">Belongs to the branched chain amino acid transporter family.</text>
</comment>
<keyword evidence="7 9" id="KW-1133">Transmembrane helix</keyword>
<keyword evidence="5 9" id="KW-0812">Transmembrane</keyword>
<dbReference type="GO" id="GO:0015818">
    <property type="term" value="P:isoleucine transport"/>
    <property type="evidence" value="ECO:0007669"/>
    <property type="project" value="TreeGrafter"/>
</dbReference>
<evidence type="ECO:0000313" key="10">
    <source>
        <dbReference type="EMBL" id="VWX36736.1"/>
    </source>
</evidence>
<evidence type="ECO:0000256" key="5">
    <source>
        <dbReference type="ARBA" id="ARBA00022692"/>
    </source>
</evidence>
<dbReference type="PANTHER" id="PTHR30588">
    <property type="entry name" value="BRANCHED-CHAIN AMINO ACID TRANSPORT SYSTEM 2 CARRIER PROTEIN"/>
    <property type="match status" value="1"/>
</dbReference>
<dbReference type="RefSeq" id="WP_159173532.1">
    <property type="nucleotide sequence ID" value="NZ_LR732312.1"/>
</dbReference>
<feature type="transmembrane region" description="Helical" evidence="9">
    <location>
        <begin position="339"/>
        <end position="360"/>
    </location>
</feature>
<dbReference type="GO" id="GO:0005304">
    <property type="term" value="F:L-valine transmembrane transporter activity"/>
    <property type="evidence" value="ECO:0007669"/>
    <property type="project" value="TreeGrafter"/>
</dbReference>
<dbReference type="GO" id="GO:0015188">
    <property type="term" value="F:L-isoleucine transmembrane transporter activity"/>
    <property type="evidence" value="ECO:0007669"/>
    <property type="project" value="TreeGrafter"/>
</dbReference>
<dbReference type="PANTHER" id="PTHR30588:SF0">
    <property type="entry name" value="BRANCHED-CHAIN AMINO ACID PERMEASE BRNQ"/>
    <property type="match status" value="1"/>
</dbReference>
<dbReference type="NCBIfam" id="TIGR00796">
    <property type="entry name" value="livcs"/>
    <property type="match status" value="1"/>
</dbReference>
<reference evidence="10 11" key="1">
    <citation type="submission" date="2019-10" db="EMBL/GenBank/DDBJ databases">
        <authorList>
            <person name="Karimi E."/>
        </authorList>
    </citation>
    <scope>NUCLEOTIDE SEQUENCE [LARGE SCALE GENOMIC DNA]</scope>
    <source>
        <strain evidence="10">Exiguobacterium sp. 9Y</strain>
    </source>
</reference>
<dbReference type="GO" id="GO:0015820">
    <property type="term" value="P:L-leucine transport"/>
    <property type="evidence" value="ECO:0007669"/>
    <property type="project" value="TreeGrafter"/>
</dbReference>
<feature type="transmembrane region" description="Helical" evidence="9">
    <location>
        <begin position="410"/>
        <end position="429"/>
    </location>
</feature>
<evidence type="ECO:0000256" key="8">
    <source>
        <dbReference type="ARBA" id="ARBA00023136"/>
    </source>
</evidence>
<evidence type="ECO:0000256" key="9">
    <source>
        <dbReference type="RuleBase" id="RU362122"/>
    </source>
</evidence>
<keyword evidence="3 9" id="KW-0813">Transport</keyword>
<evidence type="ECO:0000256" key="4">
    <source>
        <dbReference type="ARBA" id="ARBA00022475"/>
    </source>
</evidence>
<dbReference type="EMBL" id="CABWKQ010000022">
    <property type="protein sequence ID" value="VWX36736.1"/>
    <property type="molecule type" value="Genomic_DNA"/>
</dbReference>
<evidence type="ECO:0000313" key="11">
    <source>
        <dbReference type="Proteomes" id="UP000439752"/>
    </source>
</evidence>
<evidence type="ECO:0000256" key="1">
    <source>
        <dbReference type="ARBA" id="ARBA00004651"/>
    </source>
</evidence>
<keyword evidence="6 9" id="KW-0029">Amino-acid transport</keyword>
<accession>A0A653IC45</accession>
<feature type="transmembrane region" description="Helical" evidence="9">
    <location>
        <begin position="231"/>
        <end position="254"/>
    </location>
</feature>
<comment type="subcellular location">
    <subcellularLocation>
        <location evidence="1 9">Cell membrane</location>
        <topology evidence="1 9">Multi-pass membrane protein</topology>
    </subcellularLocation>
</comment>
<dbReference type="GO" id="GO:0015190">
    <property type="term" value="F:L-leucine transmembrane transporter activity"/>
    <property type="evidence" value="ECO:0007669"/>
    <property type="project" value="TreeGrafter"/>
</dbReference>